<evidence type="ECO:0000256" key="4">
    <source>
        <dbReference type="ARBA" id="ARBA00022691"/>
    </source>
</evidence>
<accession>A0A9P6EBC8</accession>
<keyword evidence="5" id="KW-0443">Lipid metabolism</keyword>
<dbReference type="PANTHER" id="PTHR43667">
    <property type="entry name" value="CYCLOPROPANE-FATTY-ACYL-PHOSPHOLIPID SYNTHASE"/>
    <property type="match status" value="1"/>
</dbReference>
<dbReference type="CDD" id="cd02440">
    <property type="entry name" value="AdoMet_MTases"/>
    <property type="match status" value="1"/>
</dbReference>
<comment type="similarity">
    <text evidence="1">Belongs to the CFA/CMAS family.</text>
</comment>
<dbReference type="InterPro" id="IPR003333">
    <property type="entry name" value="CMAS"/>
</dbReference>
<keyword evidence="4" id="KW-0949">S-adenosyl-L-methionine</keyword>
<sequence length="468" mass="52436">MPTSHSQPCVQFPSSSKLKLQSSSILPLSSLSPKSWIMAFARSSILSVLDDAITVGHLTLTDSDGTYYYGNYHKDCNDVHLHVVNDIFWFRILLSGDLGFSEAYMTGDIEINSLKGAMDLWLENQSGMEMTLSSTVARLSSAMTALYNSFLGQTRSQAQLNAIASYDQSNELFKAFLSKEMMYSCGLWGDSEGGVRGDLDVGPSKGDLERAQLRKIHHVLRAARVKPGDRLLEFGSGWGGLAIEAARSFGCEVDTLTLSIEQKNLAEERIKTAGLEGRIRVHLMDYREIPAEFEKAFDAFVSVEMLEHVGAKYYNLYFKLVDFALKSKKAAAVVTASTFPESRFSNYQAEDFMRKYMWPNSCLPSATALVTAAQSASQGRFTLEGVENHAAHYPRTLREWGRRLDANLSQELIAKDYPRLRDNADYTAFKRKWHYLFAYAGAGFSQGYITCHMLTFIRNGDRPTLRCD</sequence>
<dbReference type="AlphaFoldDB" id="A0A9P6EBC8"/>
<evidence type="ECO:0000256" key="3">
    <source>
        <dbReference type="ARBA" id="ARBA00022679"/>
    </source>
</evidence>
<dbReference type="PIRSF" id="PIRSF003085">
    <property type="entry name" value="CMAS"/>
    <property type="match status" value="1"/>
</dbReference>
<dbReference type="SUPFAM" id="SSF53335">
    <property type="entry name" value="S-adenosyl-L-methionine-dependent methyltransferases"/>
    <property type="match status" value="1"/>
</dbReference>
<reference evidence="6" key="1">
    <citation type="submission" date="2020-11" db="EMBL/GenBank/DDBJ databases">
        <authorList>
            <consortium name="DOE Joint Genome Institute"/>
            <person name="Ahrendt S."/>
            <person name="Riley R."/>
            <person name="Andreopoulos W."/>
            <person name="Labutti K."/>
            <person name="Pangilinan J."/>
            <person name="Ruiz-Duenas F.J."/>
            <person name="Barrasa J.M."/>
            <person name="Sanchez-Garcia M."/>
            <person name="Camarero S."/>
            <person name="Miyauchi S."/>
            <person name="Serrano A."/>
            <person name="Linde D."/>
            <person name="Babiker R."/>
            <person name="Drula E."/>
            <person name="Ayuso-Fernandez I."/>
            <person name="Pacheco R."/>
            <person name="Padilla G."/>
            <person name="Ferreira P."/>
            <person name="Barriuso J."/>
            <person name="Kellner H."/>
            <person name="Castanera R."/>
            <person name="Alfaro M."/>
            <person name="Ramirez L."/>
            <person name="Pisabarro A.G."/>
            <person name="Kuo A."/>
            <person name="Tritt A."/>
            <person name="Lipzen A."/>
            <person name="He G."/>
            <person name="Yan M."/>
            <person name="Ng V."/>
            <person name="Cullen D."/>
            <person name="Martin F."/>
            <person name="Rosso M.-N."/>
            <person name="Henrissat B."/>
            <person name="Hibbett D."/>
            <person name="Martinez A.T."/>
            <person name="Grigoriev I.V."/>
        </authorList>
    </citation>
    <scope>NUCLEOTIDE SEQUENCE</scope>
    <source>
        <strain evidence="6">CBS 506.95</strain>
    </source>
</reference>
<dbReference type="PANTHER" id="PTHR43667:SF2">
    <property type="entry name" value="FATTY ACID C-METHYL TRANSFERASE"/>
    <property type="match status" value="1"/>
</dbReference>
<dbReference type="InterPro" id="IPR029063">
    <property type="entry name" value="SAM-dependent_MTases_sf"/>
</dbReference>
<dbReference type="GO" id="GO:0008168">
    <property type="term" value="F:methyltransferase activity"/>
    <property type="evidence" value="ECO:0007669"/>
    <property type="project" value="UniProtKB-KW"/>
</dbReference>
<dbReference type="GO" id="GO:0032259">
    <property type="term" value="P:methylation"/>
    <property type="evidence" value="ECO:0007669"/>
    <property type="project" value="UniProtKB-KW"/>
</dbReference>
<evidence type="ECO:0000313" key="7">
    <source>
        <dbReference type="Proteomes" id="UP000807306"/>
    </source>
</evidence>
<proteinExistence type="inferred from homology"/>
<evidence type="ECO:0000256" key="5">
    <source>
        <dbReference type="ARBA" id="ARBA00023098"/>
    </source>
</evidence>
<keyword evidence="2" id="KW-0489">Methyltransferase</keyword>
<comment type="caution">
    <text evidence="6">The sequence shown here is derived from an EMBL/GenBank/DDBJ whole genome shotgun (WGS) entry which is preliminary data.</text>
</comment>
<dbReference type="InterPro" id="IPR050723">
    <property type="entry name" value="CFA/CMAS"/>
</dbReference>
<protein>
    <submittedName>
        <fullName evidence="6">Mycolic acid cyclopropane synthetase-domain-containing protein</fullName>
    </submittedName>
</protein>
<keyword evidence="3" id="KW-0808">Transferase</keyword>
<dbReference type="Proteomes" id="UP000807306">
    <property type="component" value="Unassembled WGS sequence"/>
</dbReference>
<dbReference type="OrthoDB" id="8300214at2759"/>
<name>A0A9P6EBC8_9AGAR</name>
<evidence type="ECO:0000256" key="1">
    <source>
        <dbReference type="ARBA" id="ARBA00010815"/>
    </source>
</evidence>
<gene>
    <name evidence="6" type="ORF">CPB83DRAFT_795054</name>
</gene>
<evidence type="ECO:0000256" key="2">
    <source>
        <dbReference type="ARBA" id="ARBA00022603"/>
    </source>
</evidence>
<keyword evidence="7" id="KW-1185">Reference proteome</keyword>
<dbReference type="Pfam" id="PF02353">
    <property type="entry name" value="CMAS"/>
    <property type="match status" value="1"/>
</dbReference>
<organism evidence="6 7">
    <name type="scientific">Crepidotus variabilis</name>
    <dbReference type="NCBI Taxonomy" id="179855"/>
    <lineage>
        <taxon>Eukaryota</taxon>
        <taxon>Fungi</taxon>
        <taxon>Dikarya</taxon>
        <taxon>Basidiomycota</taxon>
        <taxon>Agaricomycotina</taxon>
        <taxon>Agaricomycetes</taxon>
        <taxon>Agaricomycetidae</taxon>
        <taxon>Agaricales</taxon>
        <taxon>Agaricineae</taxon>
        <taxon>Crepidotaceae</taxon>
        <taxon>Crepidotus</taxon>
    </lineage>
</organism>
<dbReference type="EMBL" id="MU157873">
    <property type="protein sequence ID" value="KAF9526271.1"/>
    <property type="molecule type" value="Genomic_DNA"/>
</dbReference>
<dbReference type="Gene3D" id="3.40.50.150">
    <property type="entry name" value="Vaccinia Virus protein VP39"/>
    <property type="match status" value="1"/>
</dbReference>
<dbReference type="GO" id="GO:0008610">
    <property type="term" value="P:lipid biosynthetic process"/>
    <property type="evidence" value="ECO:0007669"/>
    <property type="project" value="InterPro"/>
</dbReference>
<evidence type="ECO:0000313" key="6">
    <source>
        <dbReference type="EMBL" id="KAF9526271.1"/>
    </source>
</evidence>